<dbReference type="AlphaFoldDB" id="A0AAU7X690"/>
<dbReference type="FunFam" id="3.40.50.300:FF:000042">
    <property type="entry name" value="Maltose/maltodextrin ABC transporter, ATP-binding protein"/>
    <property type="match status" value="1"/>
</dbReference>
<dbReference type="SMART" id="SM00382">
    <property type="entry name" value="AAA"/>
    <property type="match status" value="1"/>
</dbReference>
<evidence type="ECO:0000313" key="10">
    <source>
        <dbReference type="EMBL" id="XBY43574.1"/>
    </source>
</evidence>
<gene>
    <name evidence="10" type="ORF">ABS361_16000</name>
</gene>
<sequence>MSEIRVEHLSKAFDAKTVVDDISFAVEAGEFCVLLGPSGCGKSTMLRLIAGLEDPSAGRILIEGTDVAPLAPKDRRIAMVFQSYALFPHLDVAENIIFGLRVRGVPKAVRRQRLAQVAGLVGLGDYLDRKPAQLSGGQRQRVALARAIAAEQPICLMDEPLSNLDAQLRGEMRLEIRALQQRLGMTMIYVTHDQTEAMTMADRVILMNGGRIEQNGSPVELYERPASLFVARFIGAPAMNILAAEGDAHRLGVRAEHVRLTAPSEGHRTGRVASVEYLGADTVVMVALADGTTVAARLPGRASARPGETVGLAWDAADEHRFDVATGRRIDAPALLSSPPVRPAPLARETVTP</sequence>
<keyword evidence="3" id="KW-0813">Transport</keyword>
<dbReference type="PROSITE" id="PS50893">
    <property type="entry name" value="ABC_TRANSPORTER_2"/>
    <property type="match status" value="1"/>
</dbReference>
<dbReference type="InterPro" id="IPR017871">
    <property type="entry name" value="ABC_transporter-like_CS"/>
</dbReference>
<evidence type="ECO:0000256" key="7">
    <source>
        <dbReference type="ARBA" id="ARBA00022967"/>
    </source>
</evidence>
<dbReference type="PANTHER" id="PTHR43875">
    <property type="entry name" value="MALTODEXTRIN IMPORT ATP-BINDING PROTEIN MSMX"/>
    <property type="match status" value="1"/>
</dbReference>
<comment type="subcellular location">
    <subcellularLocation>
        <location evidence="1">Cell inner membrane</location>
        <topology evidence="1">Peripheral membrane protein</topology>
    </subcellularLocation>
</comment>
<accession>A0AAU7X690</accession>
<dbReference type="RefSeq" id="WP_407048675.1">
    <property type="nucleotide sequence ID" value="NZ_CP158568.1"/>
</dbReference>
<proteinExistence type="inferred from homology"/>
<dbReference type="Pfam" id="PF08402">
    <property type="entry name" value="TOBE_2"/>
    <property type="match status" value="1"/>
</dbReference>
<evidence type="ECO:0000256" key="3">
    <source>
        <dbReference type="ARBA" id="ARBA00022448"/>
    </source>
</evidence>
<dbReference type="Gene3D" id="3.40.50.300">
    <property type="entry name" value="P-loop containing nucleotide triphosphate hydrolases"/>
    <property type="match status" value="1"/>
</dbReference>
<dbReference type="InterPro" id="IPR027417">
    <property type="entry name" value="P-loop_NTPase"/>
</dbReference>
<dbReference type="InterPro" id="IPR012340">
    <property type="entry name" value="NA-bd_OB-fold"/>
</dbReference>
<dbReference type="PROSITE" id="PS00211">
    <property type="entry name" value="ABC_TRANSPORTER_1"/>
    <property type="match status" value="1"/>
</dbReference>
<dbReference type="EMBL" id="CP158568">
    <property type="protein sequence ID" value="XBY43574.1"/>
    <property type="molecule type" value="Genomic_DNA"/>
</dbReference>
<dbReference type="Gene3D" id="2.40.50.140">
    <property type="entry name" value="Nucleic acid-binding proteins"/>
    <property type="match status" value="1"/>
</dbReference>
<comment type="similarity">
    <text evidence="2">Belongs to the ABC transporter superfamily.</text>
</comment>
<dbReference type="InterPro" id="IPR008995">
    <property type="entry name" value="Mo/tungstate-bd_C_term_dom"/>
</dbReference>
<dbReference type="InterPro" id="IPR003439">
    <property type="entry name" value="ABC_transporter-like_ATP-bd"/>
</dbReference>
<evidence type="ECO:0000256" key="1">
    <source>
        <dbReference type="ARBA" id="ARBA00004417"/>
    </source>
</evidence>
<dbReference type="GO" id="GO:0055052">
    <property type="term" value="C:ATP-binding cassette (ABC) transporter complex, substrate-binding subunit-containing"/>
    <property type="evidence" value="ECO:0007669"/>
    <property type="project" value="TreeGrafter"/>
</dbReference>
<dbReference type="Gene3D" id="2.40.50.100">
    <property type="match status" value="1"/>
</dbReference>
<keyword evidence="5" id="KW-0547">Nucleotide-binding</keyword>
<dbReference type="PANTHER" id="PTHR43875:SF15">
    <property type="entry name" value="TREHALOSE IMPORT ATP-BINDING PROTEIN SUGC"/>
    <property type="match status" value="1"/>
</dbReference>
<feature type="domain" description="ABC transporter" evidence="9">
    <location>
        <begin position="4"/>
        <end position="234"/>
    </location>
</feature>
<evidence type="ECO:0000259" key="9">
    <source>
        <dbReference type="PROSITE" id="PS50893"/>
    </source>
</evidence>
<dbReference type="InterPro" id="IPR003593">
    <property type="entry name" value="AAA+_ATPase"/>
</dbReference>
<keyword evidence="8" id="KW-0472">Membrane</keyword>
<dbReference type="SUPFAM" id="SSF50331">
    <property type="entry name" value="MOP-like"/>
    <property type="match status" value="1"/>
</dbReference>
<dbReference type="SUPFAM" id="SSF52540">
    <property type="entry name" value="P-loop containing nucleoside triphosphate hydrolases"/>
    <property type="match status" value="1"/>
</dbReference>
<reference evidence="10" key="1">
    <citation type="submission" date="2024-06" db="EMBL/GenBank/DDBJ databases">
        <title>Methylostella associata gen. nov., sp. nov., a novel Ancalomicrobiaceae-affiliated facultatively methylotrophic bacteria that feed on methanotrophs of the genus Methylococcus.</title>
        <authorList>
            <person name="Saltykova V."/>
            <person name="Danilova O.V."/>
            <person name="Oshkin I.Y."/>
            <person name="Belova S.E."/>
            <person name="Pimenov N.V."/>
            <person name="Dedysh S.N."/>
        </authorList>
    </citation>
    <scope>NUCLEOTIDE SEQUENCE</scope>
    <source>
        <strain evidence="10">S20</strain>
    </source>
</reference>
<dbReference type="Pfam" id="PF00005">
    <property type="entry name" value="ABC_tran"/>
    <property type="match status" value="1"/>
</dbReference>
<dbReference type="GO" id="GO:0140359">
    <property type="term" value="F:ABC-type transporter activity"/>
    <property type="evidence" value="ECO:0007669"/>
    <property type="project" value="UniProtKB-ARBA"/>
</dbReference>
<evidence type="ECO:0000256" key="2">
    <source>
        <dbReference type="ARBA" id="ARBA00005417"/>
    </source>
</evidence>
<protein>
    <submittedName>
        <fullName evidence="10">ABC transporter ATP-binding protein</fullName>
    </submittedName>
</protein>
<dbReference type="InterPro" id="IPR047641">
    <property type="entry name" value="ABC_transpr_MalK/UgpC-like"/>
</dbReference>
<name>A0AAU7X690_9HYPH</name>
<evidence type="ECO:0000256" key="8">
    <source>
        <dbReference type="ARBA" id="ARBA00023136"/>
    </source>
</evidence>
<dbReference type="GO" id="GO:0005524">
    <property type="term" value="F:ATP binding"/>
    <property type="evidence" value="ECO:0007669"/>
    <property type="project" value="UniProtKB-KW"/>
</dbReference>
<evidence type="ECO:0000256" key="6">
    <source>
        <dbReference type="ARBA" id="ARBA00022840"/>
    </source>
</evidence>
<dbReference type="GO" id="GO:0016887">
    <property type="term" value="F:ATP hydrolysis activity"/>
    <property type="evidence" value="ECO:0007669"/>
    <property type="project" value="InterPro"/>
</dbReference>
<keyword evidence="6 10" id="KW-0067">ATP-binding</keyword>
<evidence type="ECO:0000256" key="5">
    <source>
        <dbReference type="ARBA" id="ARBA00022741"/>
    </source>
</evidence>
<organism evidence="10">
    <name type="scientific">Methyloraptor flagellatus</name>
    <dbReference type="NCBI Taxonomy" id="3162530"/>
    <lineage>
        <taxon>Bacteria</taxon>
        <taxon>Pseudomonadati</taxon>
        <taxon>Pseudomonadota</taxon>
        <taxon>Alphaproteobacteria</taxon>
        <taxon>Hyphomicrobiales</taxon>
        <taxon>Ancalomicrobiaceae</taxon>
        <taxon>Methyloraptor</taxon>
    </lineage>
</organism>
<keyword evidence="4" id="KW-1003">Cell membrane</keyword>
<dbReference type="KEGG" id="mflg:ABS361_16000"/>
<keyword evidence="7" id="KW-1278">Translocase</keyword>
<evidence type="ECO:0000256" key="4">
    <source>
        <dbReference type="ARBA" id="ARBA00022475"/>
    </source>
</evidence>
<dbReference type="InterPro" id="IPR013611">
    <property type="entry name" value="Transp-assoc_OB_typ2"/>
</dbReference>